<dbReference type="AlphaFoldDB" id="A0A397SBM7"/>
<proteinExistence type="predicted"/>
<reference evidence="1 2" key="1">
    <citation type="submission" date="2018-06" db="EMBL/GenBank/DDBJ databases">
        <title>Comparative genomics reveals the genomic features of Rhizophagus irregularis, R. cerebriforme, R. diaphanum and Gigaspora rosea, and their symbiotic lifestyle signature.</title>
        <authorList>
            <person name="Morin E."/>
            <person name="San Clemente H."/>
            <person name="Chen E.C.H."/>
            <person name="De La Providencia I."/>
            <person name="Hainaut M."/>
            <person name="Kuo A."/>
            <person name="Kohler A."/>
            <person name="Murat C."/>
            <person name="Tang N."/>
            <person name="Roy S."/>
            <person name="Loubradou J."/>
            <person name="Henrissat B."/>
            <person name="Grigoriev I.V."/>
            <person name="Corradi N."/>
            <person name="Roux C."/>
            <person name="Martin F.M."/>
        </authorList>
    </citation>
    <scope>NUCLEOTIDE SEQUENCE [LARGE SCALE GENOMIC DNA]</scope>
    <source>
        <strain evidence="1 2">DAOM 227022</strain>
    </source>
</reference>
<evidence type="ECO:0000313" key="2">
    <source>
        <dbReference type="Proteomes" id="UP000265703"/>
    </source>
</evidence>
<comment type="caution">
    <text evidence="1">The sequence shown here is derived from an EMBL/GenBank/DDBJ whole genome shotgun (WGS) entry which is preliminary data.</text>
</comment>
<organism evidence="1 2">
    <name type="scientific">Glomus cerebriforme</name>
    <dbReference type="NCBI Taxonomy" id="658196"/>
    <lineage>
        <taxon>Eukaryota</taxon>
        <taxon>Fungi</taxon>
        <taxon>Fungi incertae sedis</taxon>
        <taxon>Mucoromycota</taxon>
        <taxon>Glomeromycotina</taxon>
        <taxon>Glomeromycetes</taxon>
        <taxon>Glomerales</taxon>
        <taxon>Glomeraceae</taxon>
        <taxon>Glomus</taxon>
    </lineage>
</organism>
<evidence type="ECO:0000313" key="1">
    <source>
        <dbReference type="EMBL" id="RIA83703.1"/>
    </source>
</evidence>
<accession>A0A397SBM7</accession>
<name>A0A397SBM7_9GLOM</name>
<keyword evidence="2" id="KW-1185">Reference proteome</keyword>
<dbReference type="EMBL" id="QKYT01000548">
    <property type="protein sequence ID" value="RIA83703.1"/>
    <property type="molecule type" value="Genomic_DNA"/>
</dbReference>
<dbReference type="Proteomes" id="UP000265703">
    <property type="component" value="Unassembled WGS sequence"/>
</dbReference>
<sequence length="106" mass="12530">MIGSTLSSKLTIINTTGSVPHFGMQTHEWIVNKDERRLVDCSVSHFRMDKSIINKDERIIDHGRLRSISLVPHFRMQIHEQIVNKDEWISRLWIIKNFRFAPLFSK</sequence>
<protein>
    <submittedName>
        <fullName evidence="1">Uncharacterized protein</fullName>
    </submittedName>
</protein>
<gene>
    <name evidence="1" type="ORF">C1645_742873</name>
</gene>